<keyword evidence="5" id="KW-0159">Chromosome partition</keyword>
<evidence type="ECO:0000256" key="4">
    <source>
        <dbReference type="ARBA" id="ARBA00022776"/>
    </source>
</evidence>
<dbReference type="GO" id="GO:0007064">
    <property type="term" value="P:mitotic sister chromatid cohesion"/>
    <property type="evidence" value="ECO:0007669"/>
    <property type="project" value="InterPro"/>
</dbReference>
<evidence type="ECO:0000256" key="6">
    <source>
        <dbReference type="ARBA" id="ARBA00023242"/>
    </source>
</evidence>
<dbReference type="AlphaFoldDB" id="A0A2K3NW09"/>
<proteinExistence type="inferred from homology"/>
<comment type="caution">
    <text evidence="8">The sequence shown here is derived from an EMBL/GenBank/DDBJ whole genome shotgun (WGS) entry which is preliminary data.</text>
</comment>
<evidence type="ECO:0000256" key="3">
    <source>
        <dbReference type="ARBA" id="ARBA00022618"/>
    </source>
</evidence>
<dbReference type="Proteomes" id="UP000236291">
    <property type="component" value="Unassembled WGS sequence"/>
</dbReference>
<keyword evidence="4" id="KW-0498">Mitosis</keyword>
<dbReference type="Gene3D" id="1.25.40.10">
    <property type="entry name" value="Tetratricopeptide repeat domain"/>
    <property type="match status" value="1"/>
</dbReference>
<reference evidence="8 9" key="1">
    <citation type="journal article" date="2014" name="Am. J. Bot.">
        <title>Genome assembly and annotation for red clover (Trifolium pratense; Fabaceae).</title>
        <authorList>
            <person name="Istvanek J."/>
            <person name="Jaros M."/>
            <person name="Krenek A."/>
            <person name="Repkova J."/>
        </authorList>
    </citation>
    <scope>NUCLEOTIDE SEQUENCE [LARGE SCALE GENOMIC DNA]</scope>
    <source>
        <strain evidence="9">cv. Tatra</strain>
        <tissue evidence="8">Young leaves</tissue>
    </source>
</reference>
<dbReference type="SUPFAM" id="SSF48452">
    <property type="entry name" value="TPR-like"/>
    <property type="match status" value="1"/>
</dbReference>
<dbReference type="PANTHER" id="PTHR21394">
    <property type="entry name" value="MAU2 CHROMATID COHESION FACTOR HOMOLOG"/>
    <property type="match status" value="1"/>
</dbReference>
<keyword evidence="6" id="KW-0539">Nucleus</keyword>
<evidence type="ECO:0000313" key="9">
    <source>
        <dbReference type="Proteomes" id="UP000236291"/>
    </source>
</evidence>
<dbReference type="GO" id="GO:0005634">
    <property type="term" value="C:nucleus"/>
    <property type="evidence" value="ECO:0007669"/>
    <property type="project" value="UniProtKB-SubCell"/>
</dbReference>
<evidence type="ECO:0000256" key="7">
    <source>
        <dbReference type="ARBA" id="ARBA00023306"/>
    </source>
</evidence>
<dbReference type="EMBL" id="ASHM01001760">
    <property type="protein sequence ID" value="PNY07230.1"/>
    <property type="molecule type" value="Genomic_DNA"/>
</dbReference>
<accession>A0A2K3NW09</accession>
<protein>
    <submittedName>
        <fullName evidence="8">MAU2 chromatid cohesion factor</fullName>
    </submittedName>
</protein>
<dbReference type="InterPro" id="IPR019440">
    <property type="entry name" value="MAU2"/>
</dbReference>
<name>A0A2K3NW09_TRIPR</name>
<gene>
    <name evidence="8" type="ORF">L195_g003718</name>
</gene>
<keyword evidence="7" id="KW-0131">Cell cycle</keyword>
<comment type="similarity">
    <text evidence="2">Belongs to the SCC4/mau-2 family.</text>
</comment>
<evidence type="ECO:0000256" key="5">
    <source>
        <dbReference type="ARBA" id="ARBA00022829"/>
    </source>
</evidence>
<dbReference type="InterPro" id="IPR011990">
    <property type="entry name" value="TPR-like_helical_dom_sf"/>
</dbReference>
<dbReference type="GO" id="GO:0051301">
    <property type="term" value="P:cell division"/>
    <property type="evidence" value="ECO:0007669"/>
    <property type="project" value="UniProtKB-KW"/>
</dbReference>
<organism evidence="8 9">
    <name type="scientific">Trifolium pratense</name>
    <name type="common">Red clover</name>
    <dbReference type="NCBI Taxonomy" id="57577"/>
    <lineage>
        <taxon>Eukaryota</taxon>
        <taxon>Viridiplantae</taxon>
        <taxon>Streptophyta</taxon>
        <taxon>Embryophyta</taxon>
        <taxon>Tracheophyta</taxon>
        <taxon>Spermatophyta</taxon>
        <taxon>Magnoliopsida</taxon>
        <taxon>eudicotyledons</taxon>
        <taxon>Gunneridae</taxon>
        <taxon>Pentapetalae</taxon>
        <taxon>rosids</taxon>
        <taxon>fabids</taxon>
        <taxon>Fabales</taxon>
        <taxon>Fabaceae</taxon>
        <taxon>Papilionoideae</taxon>
        <taxon>50 kb inversion clade</taxon>
        <taxon>NPAAA clade</taxon>
        <taxon>Hologalegina</taxon>
        <taxon>IRL clade</taxon>
        <taxon>Trifolieae</taxon>
        <taxon>Trifolium</taxon>
    </lineage>
</organism>
<evidence type="ECO:0000256" key="1">
    <source>
        <dbReference type="ARBA" id="ARBA00004123"/>
    </source>
</evidence>
<evidence type="ECO:0000256" key="2">
    <source>
        <dbReference type="ARBA" id="ARBA00008585"/>
    </source>
</evidence>
<reference evidence="8 9" key="2">
    <citation type="journal article" date="2017" name="Front. Plant Sci.">
        <title>Gene Classification and Mining of Molecular Markers Useful in Red Clover (Trifolium pratense) Breeding.</title>
        <authorList>
            <person name="Istvanek J."/>
            <person name="Dluhosova J."/>
            <person name="Dluhos P."/>
            <person name="Patkova L."/>
            <person name="Nedelnik J."/>
            <person name="Repkova J."/>
        </authorList>
    </citation>
    <scope>NUCLEOTIDE SEQUENCE [LARGE SCALE GENOMIC DNA]</scope>
    <source>
        <strain evidence="9">cv. Tatra</strain>
        <tissue evidence="8">Young leaves</tissue>
    </source>
</reference>
<evidence type="ECO:0000313" key="8">
    <source>
        <dbReference type="EMBL" id="PNY07230.1"/>
    </source>
</evidence>
<comment type="subcellular location">
    <subcellularLocation>
        <location evidence="1">Nucleus</location>
    </subcellularLocation>
</comment>
<dbReference type="FunFam" id="1.25.40.10:FF:000614">
    <property type="entry name" value="Sister chromatid cohesion protein SCC4"/>
    <property type="match status" value="1"/>
</dbReference>
<keyword evidence="3" id="KW-0132">Cell division</keyword>
<dbReference type="STRING" id="57577.A0A2K3NW09"/>
<dbReference type="GO" id="GO:0007059">
    <property type="term" value="P:chromosome segregation"/>
    <property type="evidence" value="ECO:0007669"/>
    <property type="project" value="UniProtKB-KW"/>
</dbReference>
<sequence>RISTKLWSCNFNSQLANALTVEGDYRGAFSALECGYICATEVRYPELQMFFATSILHVHLMQWDDNNLVEQAVNKCNEIWESIQPDKRRQCPGLLFYNELLHVFYRTRLCDYKDAAPHVDNLDAAVKADRKQTQHMQELVKELSALDQSLSRNDLHYRERAALSEKQAMIQEQLRNMNGFSSIGQESLEPVYFGNSRRTLGDKLQLAPPPIDGEWLPKSAVYALVDLIVVVFGRPKGLFKECGKRIQSGMRIVQDELSKLGITDCVREVDLPPSSIYMAGVYLMLLIQFLENKVAIELTRAEFIEAQEALLEMKNWFMRFPTILQSCECIIEMLRGQYAHSVGCYNEAIFHYIEAVKLTDSKSMQAMCQTYAAVSNICIGDAESTSQALDLISPVYGVMDSFVGVREKTGVLFAYGLLLMKQQDLQEARIRLARGLQLTHTYLGNLQLISQYLTTLGSLALVLRDTVQAREILRSSLTLAKKLYDVPTQVWVLSVLTASTMSCISCIVLCSGLLINIVEEYRARFSMGFICPNDLQEWESEEAALYKELGEKGNVMENAEYQTKKSEDLQKRLADAQASVCHIEIIDKVRFEGMQLHELDMKRAMAGPTVGINLDIPESIGLSTPSPFQPSIRLVDIDGNYSKVQAG</sequence>
<dbReference type="ExpressionAtlas" id="A0A2K3NW09">
    <property type="expression patterns" value="baseline"/>
</dbReference>
<feature type="non-terminal residue" evidence="8">
    <location>
        <position position="1"/>
    </location>
</feature>